<dbReference type="Gene3D" id="2.30.130.10">
    <property type="entry name" value="PUA domain"/>
    <property type="match status" value="1"/>
</dbReference>
<evidence type="ECO:0000313" key="8">
    <source>
        <dbReference type="EMBL" id="QAY70574.1"/>
    </source>
</evidence>
<dbReference type="Pfam" id="PF01509">
    <property type="entry name" value="TruB_N"/>
    <property type="match status" value="1"/>
</dbReference>
<dbReference type="Pfam" id="PF16198">
    <property type="entry name" value="TruB_C_2"/>
    <property type="match status" value="1"/>
</dbReference>
<dbReference type="HAMAP" id="MF_01080">
    <property type="entry name" value="TruB_bact"/>
    <property type="match status" value="1"/>
</dbReference>
<feature type="compositionally biased region" description="Basic and acidic residues" evidence="6">
    <location>
        <begin position="1"/>
        <end position="11"/>
    </location>
</feature>
<dbReference type="KEGG" id="xya:ET471_11505"/>
<dbReference type="GO" id="GO:0003723">
    <property type="term" value="F:RNA binding"/>
    <property type="evidence" value="ECO:0007669"/>
    <property type="project" value="InterPro"/>
</dbReference>
<sequence>MSRPAQRDDAAGARPPRRPTAADGFVVVDKPAGWTSHDVVGRVRRLAGTRKVGHAGTLDPMATGVLVVGVGRATRLLTYVVGADKAYDATIRLGVGTTTDDAEGEPTATPGYLPSDVTRPPSDAPAASSPAESQDPVGDEIRAAVADLTGDILQVPTSVSAIKVDGRRAYARVRAGEEVELKARPVTVSEFTVHAARRAEADGVPVLDLDVTVVVSSGTYVRALARDLGAALGTAGHLTALRRTRVGGHTLDQARTLEAMEAQADADGTLATIPMAQAAAADLPVRELTDDETRDLGFGRWVAPSGQQGTVAAVAPDGALVALLEDTRRQGQPWAKPVLVLAPAV</sequence>
<feature type="region of interest" description="Disordered" evidence="6">
    <location>
        <begin position="97"/>
        <end position="137"/>
    </location>
</feature>
<feature type="active site" description="Nucleophile" evidence="5">
    <location>
        <position position="59"/>
    </location>
</feature>
<evidence type="ECO:0000256" key="2">
    <source>
        <dbReference type="ARBA" id="ARBA00005642"/>
    </source>
</evidence>
<dbReference type="GO" id="GO:0160148">
    <property type="term" value="F:tRNA pseudouridine(55) synthase activity"/>
    <property type="evidence" value="ECO:0007669"/>
    <property type="project" value="UniProtKB-EC"/>
</dbReference>
<keyword evidence="4 5" id="KW-0413">Isomerase</keyword>
<evidence type="ECO:0000313" key="9">
    <source>
        <dbReference type="Proteomes" id="UP000292118"/>
    </source>
</evidence>
<evidence type="ECO:0000256" key="4">
    <source>
        <dbReference type="ARBA" id="ARBA00023235"/>
    </source>
</evidence>
<comment type="similarity">
    <text evidence="2 5">Belongs to the pseudouridine synthase TruB family. Type 1 subfamily.</text>
</comment>
<dbReference type="CDD" id="cd02573">
    <property type="entry name" value="PseudoU_synth_EcTruB"/>
    <property type="match status" value="1"/>
</dbReference>
<keyword evidence="9" id="KW-1185">Reference proteome</keyword>
<dbReference type="GO" id="GO:1990481">
    <property type="term" value="P:mRNA pseudouridine synthesis"/>
    <property type="evidence" value="ECO:0007669"/>
    <property type="project" value="TreeGrafter"/>
</dbReference>
<accession>A0A4P6F4Q6</accession>
<dbReference type="InterPro" id="IPR002501">
    <property type="entry name" value="PsdUridine_synth_N"/>
</dbReference>
<evidence type="ECO:0000256" key="3">
    <source>
        <dbReference type="ARBA" id="ARBA00022694"/>
    </source>
</evidence>
<evidence type="ECO:0000256" key="5">
    <source>
        <dbReference type="HAMAP-Rule" id="MF_01080"/>
    </source>
</evidence>
<dbReference type="SUPFAM" id="SSF88697">
    <property type="entry name" value="PUA domain-like"/>
    <property type="match status" value="1"/>
</dbReference>
<dbReference type="InterPro" id="IPR012960">
    <property type="entry name" value="Dyskerin-like"/>
</dbReference>
<comment type="catalytic activity">
    <reaction evidence="1 5">
        <text>uridine(55) in tRNA = pseudouridine(55) in tRNA</text>
        <dbReference type="Rhea" id="RHEA:42532"/>
        <dbReference type="Rhea" id="RHEA-COMP:10101"/>
        <dbReference type="Rhea" id="RHEA-COMP:10102"/>
        <dbReference type="ChEBI" id="CHEBI:65314"/>
        <dbReference type="ChEBI" id="CHEBI:65315"/>
        <dbReference type="EC" id="5.4.99.25"/>
    </reaction>
</comment>
<dbReference type="InterPro" id="IPR015225">
    <property type="entry name" value="tRNA_psdUridine_synth_fam2_C"/>
</dbReference>
<feature type="compositionally biased region" description="Low complexity" evidence="6">
    <location>
        <begin position="120"/>
        <end position="133"/>
    </location>
</feature>
<dbReference type="AlphaFoldDB" id="A0A4P6F4Q6"/>
<dbReference type="Proteomes" id="UP000292118">
    <property type="component" value="Chromosome"/>
</dbReference>
<evidence type="ECO:0000259" key="7">
    <source>
        <dbReference type="SMART" id="SM01136"/>
    </source>
</evidence>
<evidence type="ECO:0000256" key="1">
    <source>
        <dbReference type="ARBA" id="ARBA00000385"/>
    </source>
</evidence>
<dbReference type="InterPro" id="IPR015947">
    <property type="entry name" value="PUA-like_sf"/>
</dbReference>
<dbReference type="SMART" id="SM01136">
    <property type="entry name" value="DKCLD"/>
    <property type="match status" value="1"/>
</dbReference>
<dbReference type="InterPro" id="IPR032819">
    <property type="entry name" value="TruB_C"/>
</dbReference>
<evidence type="ECO:0000256" key="6">
    <source>
        <dbReference type="SAM" id="MobiDB-lite"/>
    </source>
</evidence>
<dbReference type="InterPro" id="IPR014780">
    <property type="entry name" value="tRNA_psdUridine_synth_TruB"/>
</dbReference>
<dbReference type="OrthoDB" id="9802309at2"/>
<dbReference type="PANTHER" id="PTHR13767:SF2">
    <property type="entry name" value="PSEUDOURIDYLATE SYNTHASE TRUB1"/>
    <property type="match status" value="1"/>
</dbReference>
<dbReference type="Pfam" id="PF09142">
    <property type="entry name" value="TruB_C"/>
    <property type="match status" value="1"/>
</dbReference>
<dbReference type="InterPro" id="IPR036974">
    <property type="entry name" value="PUA_sf"/>
</dbReference>
<organism evidence="8 9">
    <name type="scientific">Xylanimonas protaetiae</name>
    <dbReference type="NCBI Taxonomy" id="2509457"/>
    <lineage>
        <taxon>Bacteria</taxon>
        <taxon>Bacillati</taxon>
        <taxon>Actinomycetota</taxon>
        <taxon>Actinomycetes</taxon>
        <taxon>Micrococcales</taxon>
        <taxon>Promicromonosporaceae</taxon>
        <taxon>Xylanimonas</taxon>
    </lineage>
</organism>
<gene>
    <name evidence="5 8" type="primary">truB</name>
    <name evidence="8" type="ORF">ET471_11505</name>
</gene>
<protein>
    <recommendedName>
        <fullName evidence="5">tRNA pseudouridine synthase B</fullName>
        <ecNumber evidence="5">5.4.99.25</ecNumber>
    </recommendedName>
    <alternativeName>
        <fullName evidence="5">tRNA pseudouridine(55) synthase</fullName>
        <shortName evidence="5">Psi55 synthase</shortName>
    </alternativeName>
    <alternativeName>
        <fullName evidence="5">tRNA pseudouridylate synthase</fullName>
    </alternativeName>
    <alternativeName>
        <fullName evidence="5">tRNA-uridine isomerase</fullName>
    </alternativeName>
</protein>
<comment type="function">
    <text evidence="5">Responsible for synthesis of pseudouridine from uracil-55 in the psi GC loop of transfer RNAs.</text>
</comment>
<dbReference type="EC" id="5.4.99.25" evidence="5"/>
<name>A0A4P6F4Q6_9MICO</name>
<dbReference type="RefSeq" id="WP_129188465.1">
    <property type="nucleotide sequence ID" value="NZ_CP035493.1"/>
</dbReference>
<proteinExistence type="inferred from homology"/>
<dbReference type="GO" id="GO:0031119">
    <property type="term" value="P:tRNA pseudouridine synthesis"/>
    <property type="evidence" value="ECO:0007669"/>
    <property type="project" value="UniProtKB-UniRule"/>
</dbReference>
<feature type="domain" description="Dyskerin-like" evidence="7">
    <location>
        <begin position="1"/>
        <end position="40"/>
    </location>
</feature>
<feature type="region of interest" description="Disordered" evidence="6">
    <location>
        <begin position="1"/>
        <end position="23"/>
    </location>
</feature>
<keyword evidence="3 5" id="KW-0819">tRNA processing</keyword>
<reference evidence="8 9" key="1">
    <citation type="submission" date="2019-01" db="EMBL/GenBank/DDBJ databases">
        <title>Genome sequencing of strain FW10M-9.</title>
        <authorList>
            <person name="Heo J."/>
            <person name="Kim S.-J."/>
            <person name="Kim J.-S."/>
            <person name="Hong S.-B."/>
            <person name="Kwon S.-W."/>
        </authorList>
    </citation>
    <scope>NUCLEOTIDE SEQUENCE [LARGE SCALE GENOMIC DNA]</scope>
    <source>
        <strain evidence="8 9">FW10M-9</strain>
    </source>
</reference>
<dbReference type="PANTHER" id="PTHR13767">
    <property type="entry name" value="TRNA-PSEUDOURIDINE SYNTHASE"/>
    <property type="match status" value="1"/>
</dbReference>
<dbReference type="InterPro" id="IPR020103">
    <property type="entry name" value="PsdUridine_synth_cat_dom_sf"/>
</dbReference>
<dbReference type="EMBL" id="CP035493">
    <property type="protein sequence ID" value="QAY70574.1"/>
    <property type="molecule type" value="Genomic_DNA"/>
</dbReference>
<dbReference type="Gene3D" id="3.30.2350.10">
    <property type="entry name" value="Pseudouridine synthase"/>
    <property type="match status" value="1"/>
</dbReference>
<dbReference type="SUPFAM" id="SSF55120">
    <property type="entry name" value="Pseudouridine synthase"/>
    <property type="match status" value="1"/>
</dbReference>